<dbReference type="InterPro" id="IPR017501">
    <property type="entry name" value="Phage_infect_YhgE_C"/>
</dbReference>
<proteinExistence type="predicted"/>
<dbReference type="NCBIfam" id="TIGR03062">
    <property type="entry name" value="pip_yhgE_Cterm"/>
    <property type="match status" value="1"/>
</dbReference>
<dbReference type="EMBL" id="CP162511">
    <property type="protein sequence ID" value="XDI06117.1"/>
    <property type="molecule type" value="Genomic_DNA"/>
</dbReference>
<keyword evidence="3 5" id="KW-1133">Transmembrane helix</keyword>
<dbReference type="InterPro" id="IPR017500">
    <property type="entry name" value="Phage_infect_YhgE_N"/>
</dbReference>
<evidence type="ECO:0000256" key="3">
    <source>
        <dbReference type="ARBA" id="ARBA00022989"/>
    </source>
</evidence>
<accession>A0AB39BJ28</accession>
<name>A0AB39BJ28_9MICO</name>
<evidence type="ECO:0000313" key="7">
    <source>
        <dbReference type="EMBL" id="XDI06117.1"/>
    </source>
</evidence>
<evidence type="ECO:0000256" key="5">
    <source>
        <dbReference type="SAM" id="Phobius"/>
    </source>
</evidence>
<organism evidence="7">
    <name type="scientific">Herbiconiux sp. A18JL235</name>
    <dbReference type="NCBI Taxonomy" id="3152363"/>
    <lineage>
        <taxon>Bacteria</taxon>
        <taxon>Bacillati</taxon>
        <taxon>Actinomycetota</taxon>
        <taxon>Actinomycetes</taxon>
        <taxon>Micrococcales</taxon>
        <taxon>Microbacteriaceae</taxon>
        <taxon>Herbiconiux</taxon>
    </lineage>
</organism>
<evidence type="ECO:0000259" key="6">
    <source>
        <dbReference type="Pfam" id="PF12698"/>
    </source>
</evidence>
<feature type="transmembrane region" description="Helical" evidence="5">
    <location>
        <begin position="765"/>
        <end position="788"/>
    </location>
</feature>
<evidence type="ECO:0000256" key="2">
    <source>
        <dbReference type="ARBA" id="ARBA00022692"/>
    </source>
</evidence>
<dbReference type="GO" id="GO:0016020">
    <property type="term" value="C:membrane"/>
    <property type="evidence" value="ECO:0007669"/>
    <property type="project" value="UniProtKB-SubCell"/>
</dbReference>
<dbReference type="NCBIfam" id="TIGR03057">
    <property type="entry name" value="xxxLxxG_by_4"/>
    <property type="match status" value="4"/>
</dbReference>
<dbReference type="AlphaFoldDB" id="A0AB39BJ28"/>
<feature type="transmembrane region" description="Helical" evidence="5">
    <location>
        <begin position="608"/>
        <end position="629"/>
    </location>
</feature>
<dbReference type="Pfam" id="PF12698">
    <property type="entry name" value="ABC2_membrane_3"/>
    <property type="match status" value="1"/>
</dbReference>
<dbReference type="Gene3D" id="1.10.287.950">
    <property type="entry name" value="Methyl-accepting chemotaxis protein"/>
    <property type="match status" value="2"/>
</dbReference>
<feature type="domain" description="ABC-2 type transporter transmembrane" evidence="6">
    <location>
        <begin position="559"/>
        <end position="784"/>
    </location>
</feature>
<keyword evidence="4 5" id="KW-0472">Membrane</keyword>
<keyword evidence="2 5" id="KW-0812">Transmembrane</keyword>
<comment type="subcellular location">
    <subcellularLocation>
        <location evidence="1">Membrane</location>
        <topology evidence="1">Multi-pass membrane protein</topology>
    </subcellularLocation>
</comment>
<dbReference type="SUPFAM" id="SSF101967">
    <property type="entry name" value="Adhesin YadA, collagen-binding domain"/>
    <property type="match status" value="3"/>
</dbReference>
<gene>
    <name evidence="7" type="ORF">ABFY20_03180</name>
</gene>
<dbReference type="PANTHER" id="PTHR43077:SF5">
    <property type="entry name" value="PHAGE INFECTION PROTEIN"/>
    <property type="match status" value="1"/>
</dbReference>
<dbReference type="InterPro" id="IPR023908">
    <property type="entry name" value="xxxLxxG_rpt"/>
</dbReference>
<dbReference type="InterPro" id="IPR011049">
    <property type="entry name" value="Serralysin-like_metalloprot_C"/>
</dbReference>
<dbReference type="PANTHER" id="PTHR43077">
    <property type="entry name" value="TRANSPORT PERMEASE YVFS-RELATED"/>
    <property type="match status" value="1"/>
</dbReference>
<evidence type="ECO:0000256" key="4">
    <source>
        <dbReference type="ARBA" id="ARBA00023136"/>
    </source>
</evidence>
<dbReference type="GO" id="GO:0140359">
    <property type="term" value="F:ABC-type transporter activity"/>
    <property type="evidence" value="ECO:0007669"/>
    <property type="project" value="InterPro"/>
</dbReference>
<dbReference type="InterPro" id="IPR013525">
    <property type="entry name" value="ABC2_TM"/>
</dbReference>
<evidence type="ECO:0000256" key="1">
    <source>
        <dbReference type="ARBA" id="ARBA00004141"/>
    </source>
</evidence>
<sequence>MSASTSTPTPRMRRRTKIVLAVLALLAVVFTPLAVNGLFAGALANADTNLTTIPAAIVNNDEMTRTTNADGTETVNFAGRAVVTELTGGDSGFGWTVTNSDDAQAGLADGRYYAVMTIPPSFSASVNTLGSTSPEKGLIQIETDASHGYLSGIVASTVASAVQANFGSFVTAQVVNGIYTGFDKVGTSLTDAADGAAQLATGADGLADGSSQLADGLGKLADGASAAAPGATQLADGLGQLADGASAAAPGATQLADGLTQLSDGAAQTAPGATQLADGLGRLSSGASQTAAGTAQLADGVDQVSTGATALAGGVEQFRTGVSQYTDGVSQLAAGLDQLATSTTGLGQLSTGVADYTAGVTQSANGASALAAAAAADPTVPAYVVEGLAQLSGGLNDLSDGGAALSQGAAGLPDLESGIAQTAAGADALAAGGSSLTDGAAGLSDGAANLADGLAQLAPGAQQLADGAGQVAGGLAQTAPGAQQLADGVNQLAGGLAQTAPGATALADGVSQLASGLEQTAPGATALADGVSQLADGVAQTVPGAEQLSDGASQLGDGAQQLSDGLTTGAEQLTGTVPSDTADAADVVAQPLSVDTTTLNEVSGVGQIVSTILLPVALWLGALAVFLWLRPLSRAVLASSAPTARLALRTFGRAAGVAAVQAGLLVAFLHLVLGVAWSSLPATLGFSLLVALAFTAFQQFLSTAFGRLGSVISVVLLALQLAATGGLYPVELLSGPFQAVNAISPLSYAVSGIQTILTGGQAGTVVTACLVMAVMLVVSVALSVAALARRRRPVEIGWVVPVAPATA</sequence>
<feature type="transmembrane region" description="Helical" evidence="5">
    <location>
        <begin position="650"/>
        <end position="673"/>
    </location>
</feature>
<dbReference type="InterPro" id="IPR051328">
    <property type="entry name" value="T7SS_ABC-Transporter"/>
</dbReference>
<dbReference type="NCBIfam" id="TIGR03061">
    <property type="entry name" value="pip_yhgE_Nterm"/>
    <property type="match status" value="1"/>
</dbReference>
<dbReference type="RefSeq" id="WP_368498506.1">
    <property type="nucleotide sequence ID" value="NZ_CP162511.1"/>
</dbReference>
<feature type="transmembrane region" description="Helical" evidence="5">
    <location>
        <begin position="679"/>
        <end position="697"/>
    </location>
</feature>
<feature type="transmembrane region" description="Helical" evidence="5">
    <location>
        <begin position="709"/>
        <end position="728"/>
    </location>
</feature>
<reference evidence="7" key="1">
    <citation type="submission" date="2024-05" db="EMBL/GenBank/DDBJ databases">
        <title>Herbiconiux sp. A18JL235.</title>
        <authorList>
            <person name="Zhang G."/>
        </authorList>
    </citation>
    <scope>NUCLEOTIDE SEQUENCE</scope>
    <source>
        <strain evidence="7">A18JL235</strain>
    </source>
</reference>
<protein>
    <submittedName>
        <fullName evidence="7">YhgE/Pip family protein</fullName>
    </submittedName>
</protein>